<dbReference type="STRING" id="525904.Tter_0232"/>
<evidence type="ECO:0000313" key="2">
    <source>
        <dbReference type="EMBL" id="ACZ41154.1"/>
    </source>
</evidence>
<feature type="transmembrane region" description="Helical" evidence="1">
    <location>
        <begin position="784"/>
        <end position="805"/>
    </location>
</feature>
<reference evidence="3" key="1">
    <citation type="journal article" date="2010" name="Stand. Genomic Sci.">
        <title>Complete genome sequence of 'Thermobaculum terrenum' type strain (YNP1).</title>
        <authorList>
            <person name="Kiss H."/>
            <person name="Cleland D."/>
            <person name="Lapidus A."/>
            <person name="Lucas S."/>
            <person name="Glavina Del Rio T."/>
            <person name="Nolan M."/>
            <person name="Tice H."/>
            <person name="Han C."/>
            <person name="Goodwin L."/>
            <person name="Pitluck S."/>
            <person name="Liolios K."/>
            <person name="Ivanova N."/>
            <person name="Mavromatis K."/>
            <person name="Ovchinnikova G."/>
            <person name="Pati A."/>
            <person name="Chen A."/>
            <person name="Palaniappan K."/>
            <person name="Land M."/>
            <person name="Hauser L."/>
            <person name="Chang Y."/>
            <person name="Jeffries C."/>
            <person name="Lu M."/>
            <person name="Brettin T."/>
            <person name="Detter J."/>
            <person name="Goker M."/>
            <person name="Tindall B."/>
            <person name="Beck B."/>
            <person name="McDermott T."/>
            <person name="Woyke T."/>
            <person name="Bristow J."/>
            <person name="Eisen J."/>
            <person name="Markowitz V."/>
            <person name="Hugenholtz P."/>
            <person name="Kyrpides N."/>
            <person name="Klenk H."/>
            <person name="Cheng J."/>
        </authorList>
    </citation>
    <scope>NUCLEOTIDE SEQUENCE [LARGE SCALE GENOMIC DNA]</scope>
    <source>
        <strain evidence="3">ATCC BAA-798 / YNP1</strain>
    </source>
</reference>
<dbReference type="PANTHER" id="PTHR38454:SF1">
    <property type="entry name" value="INTEGRAL MEMBRANE PROTEIN"/>
    <property type="match status" value="1"/>
</dbReference>
<gene>
    <name evidence="2" type="ordered locus">Tter_0232</name>
</gene>
<feature type="transmembrane region" description="Helical" evidence="1">
    <location>
        <begin position="460"/>
        <end position="477"/>
    </location>
</feature>
<feature type="transmembrane region" description="Helical" evidence="1">
    <location>
        <begin position="33"/>
        <end position="52"/>
    </location>
</feature>
<feature type="transmembrane region" description="Helical" evidence="1">
    <location>
        <begin position="163"/>
        <end position="184"/>
    </location>
</feature>
<keyword evidence="3" id="KW-1185">Reference proteome</keyword>
<dbReference type="Pfam" id="PF09586">
    <property type="entry name" value="YfhO"/>
    <property type="match status" value="1"/>
</dbReference>
<dbReference type="Proteomes" id="UP000000323">
    <property type="component" value="Chromosome 1"/>
</dbReference>
<dbReference type="InterPro" id="IPR018580">
    <property type="entry name" value="Uncharacterised_YfhO"/>
</dbReference>
<organism evidence="2 3">
    <name type="scientific">Thermobaculum terrenum (strain ATCC BAA-798 / CCMEE 7001 / YNP1)</name>
    <dbReference type="NCBI Taxonomy" id="525904"/>
    <lineage>
        <taxon>Bacteria</taxon>
        <taxon>Bacillati</taxon>
        <taxon>Chloroflexota</taxon>
        <taxon>Chloroflexia</taxon>
        <taxon>Candidatus Thermobaculales</taxon>
        <taxon>Candidatus Thermobaculaceae</taxon>
        <taxon>Thermobaculum</taxon>
    </lineage>
</organism>
<proteinExistence type="predicted"/>
<keyword evidence="1" id="KW-0812">Transmembrane</keyword>
<accession>D1CDZ8</accession>
<dbReference type="KEGG" id="ttr:Tter_0232"/>
<dbReference type="EMBL" id="CP001825">
    <property type="protein sequence ID" value="ACZ41154.1"/>
    <property type="molecule type" value="Genomic_DNA"/>
</dbReference>
<feature type="transmembrane region" description="Helical" evidence="1">
    <location>
        <begin position="250"/>
        <end position="270"/>
    </location>
</feature>
<keyword evidence="1" id="KW-0472">Membrane</keyword>
<feature type="transmembrane region" description="Helical" evidence="1">
    <location>
        <begin position="411"/>
        <end position="428"/>
    </location>
</feature>
<feature type="transmembrane region" description="Helical" evidence="1">
    <location>
        <begin position="312"/>
        <end position="330"/>
    </location>
</feature>
<sequence>MLSYKFMKALRYVRAHQRTLPSFFSLELRKLDVLGALGAVSLTLLAVAHMVIKGTAVGLDSAVFFYPMYHYLGSSLRSGEIPVWNPFLFSGFPFAASPQSGWMYLPAMAFFTLLSLSEAAKTYILFHWVVSAIAVYVLARDLGLSVSGSVLASVAYSINGFSYERTVCCFAYSGVYTWVPVALLGCERAIKTRELLNKWIWIAISSFSLAQIFSAWPGQGFYYGFLLIASYLTFRILVFPEHRSGIIARITQLLSTGIIMGILAFGLGAADILPKLSFLSQSNLASGYTLQQAGVHSGWTILESLSLLGPTTWYLGVTVFSLALAAPFLVRTRYMTPFWIVWMFACLVLASRSQTLLHLILYEFLPMFRSLHPHDPERIMMTFYIAPSLLAGSTITYLLQLDRKRIKRKVYWLILVPPILLAFITAYAASQITIYVSIILLVFSIGLGIYIVNPSAQNKILLTLLVLACVFADLYIVNNHVQAQRLQTRMVYALRKVNLESYYSSTKAVKFLRSQGPNYTFRFFGYDPRLRWFPGKADPSIPPPGILYRYLWMDYRTKILLVNNRALVTGIQDIQGYNPLQLSSYDSFFGVINGQSQEYRSTYVLQRGLSSPLLDLLNARYVITLRSFGPNFPEYESLEKTSRLVYEDSTIRIWERQTALPRAWIVHSWQNAPYEEVLHILANNALDFRKIALVEGLESHIQDINPSDDAVTIDHYSQSRITLTTKSHLPGMLILSEVYYPDWRAYLDGKPVNIYRAYGLLRAVTIPAGEHKIEFRYESKSLEYGLIISISFYLLVASLLLSKLLTYAKSRTMDNIRGRSIDIRN</sequence>
<evidence type="ECO:0000313" key="3">
    <source>
        <dbReference type="Proteomes" id="UP000000323"/>
    </source>
</evidence>
<feature type="transmembrane region" description="Helical" evidence="1">
    <location>
        <begin position="124"/>
        <end position="143"/>
    </location>
</feature>
<feature type="transmembrane region" description="Helical" evidence="1">
    <location>
        <begin position="337"/>
        <end position="361"/>
    </location>
</feature>
<keyword evidence="1" id="KW-1133">Transmembrane helix</keyword>
<protein>
    <recommendedName>
        <fullName evidence="4">YfhO family protein</fullName>
    </recommendedName>
</protein>
<evidence type="ECO:0000256" key="1">
    <source>
        <dbReference type="SAM" id="Phobius"/>
    </source>
</evidence>
<dbReference type="PANTHER" id="PTHR38454">
    <property type="entry name" value="INTEGRAL MEMBRANE PROTEIN-RELATED"/>
    <property type="match status" value="1"/>
</dbReference>
<dbReference type="eggNOG" id="COG4485">
    <property type="taxonomic scope" value="Bacteria"/>
</dbReference>
<name>D1CDZ8_THET1</name>
<feature type="transmembrane region" description="Helical" evidence="1">
    <location>
        <begin position="196"/>
        <end position="214"/>
    </location>
</feature>
<dbReference type="HOGENOM" id="CLU_008305_1_0_0"/>
<dbReference type="AlphaFoldDB" id="D1CDZ8"/>
<feature type="transmembrane region" description="Helical" evidence="1">
    <location>
        <begin position="220"/>
        <end position="238"/>
    </location>
</feature>
<feature type="transmembrane region" description="Helical" evidence="1">
    <location>
        <begin position="381"/>
        <end position="399"/>
    </location>
</feature>
<feature type="transmembrane region" description="Helical" evidence="1">
    <location>
        <begin position="434"/>
        <end position="453"/>
    </location>
</feature>
<evidence type="ECO:0008006" key="4">
    <source>
        <dbReference type="Google" id="ProtNLM"/>
    </source>
</evidence>
<feature type="transmembrane region" description="Helical" evidence="1">
    <location>
        <begin position="101"/>
        <end position="117"/>
    </location>
</feature>